<proteinExistence type="predicted"/>
<evidence type="ECO:0000313" key="2">
    <source>
        <dbReference type="EMBL" id="TXJ10905.1"/>
    </source>
</evidence>
<keyword evidence="2" id="KW-0808">Transferase</keyword>
<name>A0A5C8CB57_9SPIR</name>
<reference evidence="2 3" key="1">
    <citation type="journal article" date="1992" name="Lakartidningen">
        <title>[Penicillin V and not amoxicillin is the first choice preparation in acute otitis].</title>
        <authorList>
            <person name="Kamme C."/>
            <person name="Lundgren K."/>
            <person name="Prellner K."/>
        </authorList>
    </citation>
    <scope>NUCLEOTIDE SEQUENCE [LARGE SCALE GENOMIC DNA]</scope>
    <source>
        <strain evidence="2 3">W1</strain>
    </source>
</reference>
<dbReference type="Gene3D" id="3.40.50.150">
    <property type="entry name" value="Vaccinia Virus protein VP39"/>
    <property type="match status" value="1"/>
</dbReference>
<dbReference type="GO" id="GO:0032259">
    <property type="term" value="P:methylation"/>
    <property type="evidence" value="ECO:0007669"/>
    <property type="project" value="UniProtKB-KW"/>
</dbReference>
<dbReference type="InterPro" id="IPR013216">
    <property type="entry name" value="Methyltransf_11"/>
</dbReference>
<evidence type="ECO:0000313" key="3">
    <source>
        <dbReference type="Proteomes" id="UP000325116"/>
    </source>
</evidence>
<dbReference type="GO" id="GO:0008757">
    <property type="term" value="F:S-adenosylmethionine-dependent methyltransferase activity"/>
    <property type="evidence" value="ECO:0007669"/>
    <property type="project" value="InterPro"/>
</dbReference>
<keyword evidence="2" id="KW-0489">Methyltransferase</keyword>
<dbReference type="Pfam" id="PF08241">
    <property type="entry name" value="Methyltransf_11"/>
    <property type="match status" value="1"/>
</dbReference>
<dbReference type="SUPFAM" id="SSF53335">
    <property type="entry name" value="S-adenosyl-L-methionine-dependent methyltransferases"/>
    <property type="match status" value="1"/>
</dbReference>
<protein>
    <submittedName>
        <fullName evidence="2">Methyltransferase domain-containing protein</fullName>
    </submittedName>
</protein>
<feature type="domain" description="Methyltransferase type 11" evidence="1">
    <location>
        <begin position="43"/>
        <end position="120"/>
    </location>
</feature>
<dbReference type="EMBL" id="SAXT01000008">
    <property type="protein sequence ID" value="TXJ10905.1"/>
    <property type="molecule type" value="Genomic_DNA"/>
</dbReference>
<comment type="caution">
    <text evidence="2">The sequence shown here is derived from an EMBL/GenBank/DDBJ whole genome shotgun (WGS) entry which is preliminary data.</text>
</comment>
<dbReference type="RefSeq" id="WP_147759151.1">
    <property type="nucleotide sequence ID" value="NZ_SAXT01000008.1"/>
</dbReference>
<dbReference type="InterPro" id="IPR029063">
    <property type="entry name" value="SAM-dependent_MTases_sf"/>
</dbReference>
<accession>A0A5C8CB57</accession>
<sequence>MKKEGYNLLENLEDYHWWHRARKEIVIDAIINNIQNYNEKRLLDIGCGSGYFLSTISKYIPNSMGIESHEYSNKKYNNIKNCDIFNNGLENNSFDIITALDVIEHIENENQFLNEIKRLLCNFHSGGGGVKSC</sequence>
<dbReference type="AlphaFoldDB" id="A0A5C8CB57"/>
<evidence type="ECO:0000259" key="1">
    <source>
        <dbReference type="Pfam" id="PF08241"/>
    </source>
</evidence>
<organism evidence="2 3">
    <name type="scientific">Brachyspira aalborgi</name>
    <dbReference type="NCBI Taxonomy" id="29522"/>
    <lineage>
        <taxon>Bacteria</taxon>
        <taxon>Pseudomonadati</taxon>
        <taxon>Spirochaetota</taxon>
        <taxon>Spirochaetia</taxon>
        <taxon>Brachyspirales</taxon>
        <taxon>Brachyspiraceae</taxon>
        <taxon>Brachyspira</taxon>
    </lineage>
</organism>
<dbReference type="Proteomes" id="UP000325116">
    <property type="component" value="Unassembled WGS sequence"/>
</dbReference>
<dbReference type="CDD" id="cd02440">
    <property type="entry name" value="AdoMet_MTases"/>
    <property type="match status" value="1"/>
</dbReference>
<gene>
    <name evidence="2" type="ORF">EPJ80_11850</name>
</gene>